<gene>
    <name evidence="3" type="ORF">SAMN04488053_11415</name>
</gene>
<feature type="signal peptide" evidence="2">
    <location>
        <begin position="1"/>
        <end position="20"/>
    </location>
</feature>
<evidence type="ECO:0000313" key="3">
    <source>
        <dbReference type="EMBL" id="SDO44700.1"/>
    </source>
</evidence>
<dbReference type="EMBL" id="FNIL01000014">
    <property type="protein sequence ID" value="SDO44700.1"/>
    <property type="molecule type" value="Genomic_DNA"/>
</dbReference>
<evidence type="ECO:0000256" key="2">
    <source>
        <dbReference type="SAM" id="SignalP"/>
    </source>
</evidence>
<feature type="compositionally biased region" description="Low complexity" evidence="1">
    <location>
        <begin position="57"/>
        <end position="67"/>
    </location>
</feature>
<keyword evidence="2" id="KW-0732">Signal</keyword>
<feature type="chain" id="PRO_5039508270" evidence="2">
    <location>
        <begin position="21"/>
        <end position="67"/>
    </location>
</feature>
<organism evidence="3 4">
    <name type="scientific">Alkalicoccus daliensis</name>
    <dbReference type="NCBI Taxonomy" id="745820"/>
    <lineage>
        <taxon>Bacteria</taxon>
        <taxon>Bacillati</taxon>
        <taxon>Bacillota</taxon>
        <taxon>Bacilli</taxon>
        <taxon>Bacillales</taxon>
        <taxon>Bacillaceae</taxon>
        <taxon>Alkalicoccus</taxon>
    </lineage>
</organism>
<sequence length="67" mass="6876">MKKSLQLTAAATFLAGALLAGCGGTDNNNAPENGFNENNGINSTDTGNEMEHDTGNEEGTSNESNNT</sequence>
<evidence type="ECO:0000256" key="1">
    <source>
        <dbReference type="SAM" id="MobiDB-lite"/>
    </source>
</evidence>
<reference evidence="4" key="1">
    <citation type="submission" date="2016-10" db="EMBL/GenBank/DDBJ databases">
        <authorList>
            <person name="Varghese N."/>
            <person name="Submissions S."/>
        </authorList>
    </citation>
    <scope>NUCLEOTIDE SEQUENCE [LARGE SCALE GENOMIC DNA]</scope>
    <source>
        <strain evidence="4">CGMCC 1.10369</strain>
    </source>
</reference>
<dbReference type="PROSITE" id="PS51257">
    <property type="entry name" value="PROKAR_LIPOPROTEIN"/>
    <property type="match status" value="1"/>
</dbReference>
<proteinExistence type="predicted"/>
<feature type="region of interest" description="Disordered" evidence="1">
    <location>
        <begin position="20"/>
        <end position="67"/>
    </location>
</feature>
<accession>A0A1H0JMF4</accession>
<keyword evidence="4" id="KW-1185">Reference proteome</keyword>
<evidence type="ECO:0000313" key="4">
    <source>
        <dbReference type="Proteomes" id="UP000198778"/>
    </source>
</evidence>
<dbReference type="STRING" id="745820.SAMN04488053_11415"/>
<name>A0A1H0JMF4_9BACI</name>
<dbReference type="RefSeq" id="WP_090843909.1">
    <property type="nucleotide sequence ID" value="NZ_FNIL01000014.1"/>
</dbReference>
<dbReference type="Proteomes" id="UP000198778">
    <property type="component" value="Unassembled WGS sequence"/>
</dbReference>
<feature type="compositionally biased region" description="Low complexity" evidence="1">
    <location>
        <begin position="20"/>
        <end position="40"/>
    </location>
</feature>
<protein>
    <submittedName>
        <fullName evidence="3">Uncharacterized protein</fullName>
    </submittedName>
</protein>
<dbReference type="AlphaFoldDB" id="A0A1H0JMF4"/>